<sequence length="40" mass="4481">MRIAALCVSVLAIWHPPRIAFSRNPKALRAGRFATIHLEP</sequence>
<comment type="caution">
    <text evidence="1">The sequence shown here is derived from an EMBL/GenBank/DDBJ whole genome shotgun (WGS) entry which is preliminary data.</text>
</comment>
<evidence type="ECO:0000313" key="1">
    <source>
        <dbReference type="EMBL" id="KAG2937784.1"/>
    </source>
</evidence>
<accession>A0A8T1D8Q8</accession>
<gene>
    <name evidence="1" type="ORF">PC117_g11531</name>
</gene>
<name>A0A8T1D8Q8_9STRA</name>
<dbReference type="EMBL" id="RCMK01000300">
    <property type="protein sequence ID" value="KAG2937784.1"/>
    <property type="molecule type" value="Genomic_DNA"/>
</dbReference>
<protein>
    <submittedName>
        <fullName evidence="1">Uncharacterized protein</fullName>
    </submittedName>
</protein>
<proteinExistence type="predicted"/>
<dbReference type="Proteomes" id="UP000736787">
    <property type="component" value="Unassembled WGS sequence"/>
</dbReference>
<evidence type="ECO:0000313" key="2">
    <source>
        <dbReference type="Proteomes" id="UP000736787"/>
    </source>
</evidence>
<dbReference type="AlphaFoldDB" id="A0A8T1D8Q8"/>
<organism evidence="1 2">
    <name type="scientific">Phytophthora cactorum</name>
    <dbReference type="NCBI Taxonomy" id="29920"/>
    <lineage>
        <taxon>Eukaryota</taxon>
        <taxon>Sar</taxon>
        <taxon>Stramenopiles</taxon>
        <taxon>Oomycota</taxon>
        <taxon>Peronosporomycetes</taxon>
        <taxon>Peronosporales</taxon>
        <taxon>Peronosporaceae</taxon>
        <taxon>Phytophthora</taxon>
    </lineage>
</organism>
<reference evidence="1" key="1">
    <citation type="submission" date="2018-10" db="EMBL/GenBank/DDBJ databases">
        <title>Effector identification in a new, highly contiguous assembly of the strawberry crown rot pathogen Phytophthora cactorum.</title>
        <authorList>
            <person name="Armitage A.D."/>
            <person name="Nellist C.F."/>
            <person name="Bates H."/>
            <person name="Vickerstaff R.J."/>
            <person name="Harrison R.J."/>
        </authorList>
    </citation>
    <scope>NUCLEOTIDE SEQUENCE</scope>
    <source>
        <strain evidence="1">4040</strain>
    </source>
</reference>